<dbReference type="SUPFAM" id="SSF109604">
    <property type="entry name" value="HD-domain/PDEase-like"/>
    <property type="match status" value="1"/>
</dbReference>
<comment type="caution">
    <text evidence="5">The sequence shown here is derived from an EMBL/GenBank/DDBJ whole genome shotgun (WGS) entry which is preliminary data.</text>
</comment>
<comment type="similarity">
    <text evidence="1 2">Belongs to the metallophosphoesterase superfamily. YfcE family.</text>
</comment>
<dbReference type="InterPro" id="IPR048950">
    <property type="entry name" value="Ppx_GppA_C"/>
</dbReference>
<dbReference type="InterPro" id="IPR024654">
    <property type="entry name" value="Calcineurin-like_PHP_lpxH"/>
</dbReference>
<reference evidence="5" key="1">
    <citation type="submission" date="2023-05" db="EMBL/GenBank/DDBJ databases">
        <title>Anaerotaeda fermentans gen. nov., sp. nov., a novel anaerobic planctomycete of the new family within the order Sedimentisphaerales isolated from Taman Peninsula, Russia.</title>
        <authorList>
            <person name="Khomyakova M.A."/>
            <person name="Merkel A.Y."/>
            <person name="Slobodkin A.I."/>
        </authorList>
    </citation>
    <scope>NUCLEOTIDE SEQUENCE</scope>
    <source>
        <strain evidence="5">M17dextr</strain>
    </source>
</reference>
<evidence type="ECO:0000256" key="1">
    <source>
        <dbReference type="ARBA" id="ARBA00008950"/>
    </source>
</evidence>
<dbReference type="CDD" id="cd00077">
    <property type="entry name" value="HDc"/>
    <property type="match status" value="1"/>
</dbReference>
<dbReference type="EMBL" id="JASCXX010000002">
    <property type="protein sequence ID" value="MDI6447828.1"/>
    <property type="molecule type" value="Genomic_DNA"/>
</dbReference>
<dbReference type="InterPro" id="IPR050273">
    <property type="entry name" value="GppA/Ppx_hydrolase"/>
</dbReference>
<dbReference type="InterPro" id="IPR003607">
    <property type="entry name" value="HD/PDEase_dom"/>
</dbReference>
<evidence type="ECO:0000259" key="4">
    <source>
        <dbReference type="Pfam" id="PF21447"/>
    </source>
</evidence>
<organism evidence="5 6">
    <name type="scientific">Anaerobaca lacustris</name>
    <dbReference type="NCBI Taxonomy" id="3044600"/>
    <lineage>
        <taxon>Bacteria</taxon>
        <taxon>Pseudomonadati</taxon>
        <taxon>Planctomycetota</taxon>
        <taxon>Phycisphaerae</taxon>
        <taxon>Sedimentisphaerales</taxon>
        <taxon>Anaerobacaceae</taxon>
        <taxon>Anaerobaca</taxon>
    </lineage>
</organism>
<dbReference type="NCBIfam" id="TIGR00040">
    <property type="entry name" value="yfcE"/>
    <property type="match status" value="1"/>
</dbReference>
<keyword evidence="6" id="KW-1185">Reference proteome</keyword>
<keyword evidence="2" id="KW-0479">Metal-binding</keyword>
<dbReference type="Gene3D" id="3.60.21.10">
    <property type="match status" value="1"/>
</dbReference>
<feature type="domain" description="Calcineurin-like phosphoesterase" evidence="3">
    <location>
        <begin position="10"/>
        <end position="205"/>
    </location>
</feature>
<dbReference type="SUPFAM" id="SSF56300">
    <property type="entry name" value="Metallo-dependent phosphatases"/>
    <property type="match status" value="1"/>
</dbReference>
<dbReference type="Pfam" id="PF21447">
    <property type="entry name" value="Ppx-GppA_III"/>
    <property type="match status" value="1"/>
</dbReference>
<evidence type="ECO:0000256" key="2">
    <source>
        <dbReference type="RuleBase" id="RU362039"/>
    </source>
</evidence>
<dbReference type="RefSeq" id="WP_349243240.1">
    <property type="nucleotide sequence ID" value="NZ_JASCXX010000002.1"/>
</dbReference>
<dbReference type="InterPro" id="IPR000979">
    <property type="entry name" value="Phosphodiesterase_MJ0936/Vps29"/>
</dbReference>
<dbReference type="GO" id="GO:0046872">
    <property type="term" value="F:metal ion binding"/>
    <property type="evidence" value="ECO:0007669"/>
    <property type="project" value="UniProtKB-KW"/>
</dbReference>
<dbReference type="Gene3D" id="1.10.3210.10">
    <property type="entry name" value="Hypothetical protein af1432"/>
    <property type="match status" value="1"/>
</dbReference>
<dbReference type="Proteomes" id="UP001431776">
    <property type="component" value="Unassembled WGS sequence"/>
</dbReference>
<feature type="domain" description="Ppx/GppA phosphatase C-terminal" evidence="4">
    <location>
        <begin position="266"/>
        <end position="415"/>
    </location>
</feature>
<accession>A0AAW6TWP2</accession>
<comment type="cofactor">
    <cofactor evidence="2">
        <name>a divalent metal cation</name>
        <dbReference type="ChEBI" id="CHEBI:60240"/>
    </cofactor>
</comment>
<gene>
    <name evidence="5" type="ORF">QJ522_02135</name>
</gene>
<dbReference type="Pfam" id="PF12850">
    <property type="entry name" value="Metallophos_2"/>
    <property type="match status" value="1"/>
</dbReference>
<name>A0AAW6TWP2_9BACT</name>
<dbReference type="InterPro" id="IPR029052">
    <property type="entry name" value="Metallo-depent_PP-like"/>
</dbReference>
<evidence type="ECO:0000259" key="3">
    <source>
        <dbReference type="Pfam" id="PF12850"/>
    </source>
</evidence>
<dbReference type="EC" id="3.1.4.-" evidence="2"/>
<dbReference type="PANTHER" id="PTHR30005">
    <property type="entry name" value="EXOPOLYPHOSPHATASE"/>
    <property type="match status" value="1"/>
</dbReference>
<evidence type="ECO:0000313" key="5">
    <source>
        <dbReference type="EMBL" id="MDI6447828.1"/>
    </source>
</evidence>
<dbReference type="PANTHER" id="PTHR30005:SF0">
    <property type="entry name" value="RETROGRADE REGULATION PROTEIN 2"/>
    <property type="match status" value="1"/>
</dbReference>
<dbReference type="GO" id="GO:0016462">
    <property type="term" value="F:pyrophosphatase activity"/>
    <property type="evidence" value="ECO:0007669"/>
    <property type="project" value="TreeGrafter"/>
</dbReference>
<evidence type="ECO:0000313" key="6">
    <source>
        <dbReference type="Proteomes" id="UP001431776"/>
    </source>
</evidence>
<sequence>MARKKRSKTIALLSDVHGNLPALEAVLEDAAHRQIAEIWNLGDMLGYGPFPNEVLGRLREVAKVNIVGNYDRKVLDFARKRDKWKRKKPPAKFIAFQWNDAHLDAAGRDFLTSLPEQARRTAGGLDVLLVHGSPASIDELLGSDTPNQRLRELARFAQADIVVCGHSHEAFVRHVEEVWFVNPGSVGRPEAGDWRASYALLEFSDGGLKVGHRRVPYDIDRVARAVHAAGLPGEFIDVFRKGKSLDQLRDDGEAADGTHEAQSDKRLEAVLALATDCQYEREHTHQVTRLALEIFDALQEAHRMGPEERFRLHCAALLHDIGWVEGPQGHHKTAMKLIVSDPRLPFRRSERQMIALIARYHRKALPDVRHKYYGNLTDAEQHCVRVLAGILRVADGLDRSHNRVVRSVQCRVSDRRIVMTCEVRGPADAELAAAEKKADLFQEAFGRPLELKAAGGQG</sequence>
<dbReference type="AlphaFoldDB" id="A0AAW6TWP2"/>
<proteinExistence type="inferred from homology"/>
<protein>
    <recommendedName>
        <fullName evidence="2">Phosphoesterase</fullName>
        <ecNumber evidence="2">3.1.4.-</ecNumber>
    </recommendedName>
</protein>